<name>A0ABS1Y9I0_9ACTN</name>
<dbReference type="InterPro" id="IPR021139">
    <property type="entry name" value="NYN"/>
</dbReference>
<evidence type="ECO:0000313" key="2">
    <source>
        <dbReference type="EMBL" id="MBM0274037.1"/>
    </source>
</evidence>
<dbReference type="Proteomes" id="UP000622245">
    <property type="component" value="Unassembled WGS sequence"/>
</dbReference>
<dbReference type="EMBL" id="JAEVHL010000001">
    <property type="protein sequence ID" value="MBM0274037.1"/>
    <property type="molecule type" value="Genomic_DNA"/>
</dbReference>
<dbReference type="PROSITE" id="PS51644">
    <property type="entry name" value="HTH_OST"/>
    <property type="match status" value="1"/>
</dbReference>
<feature type="domain" description="HTH OST-type" evidence="1">
    <location>
        <begin position="199"/>
        <end position="272"/>
    </location>
</feature>
<dbReference type="PANTHER" id="PTHR35811:SF1">
    <property type="entry name" value="HTH OST-TYPE DOMAIN-CONTAINING PROTEIN"/>
    <property type="match status" value="1"/>
</dbReference>
<organism evidence="2 3">
    <name type="scientific">Micromonospora tarensis</name>
    <dbReference type="NCBI Taxonomy" id="2806100"/>
    <lineage>
        <taxon>Bacteria</taxon>
        <taxon>Bacillati</taxon>
        <taxon>Actinomycetota</taxon>
        <taxon>Actinomycetes</taxon>
        <taxon>Micromonosporales</taxon>
        <taxon>Micromonosporaceae</taxon>
        <taxon>Micromonospora</taxon>
    </lineage>
</organism>
<accession>A0ABS1Y9I0</accession>
<dbReference type="PANTHER" id="PTHR35811">
    <property type="entry name" value="SLR1870 PROTEIN"/>
    <property type="match status" value="1"/>
</dbReference>
<gene>
    <name evidence="2" type="ORF">JM949_00445</name>
</gene>
<evidence type="ECO:0000259" key="1">
    <source>
        <dbReference type="PROSITE" id="PS51644"/>
    </source>
</evidence>
<dbReference type="InterPro" id="IPR025605">
    <property type="entry name" value="OST-HTH/LOTUS_dom"/>
</dbReference>
<evidence type="ECO:0000313" key="3">
    <source>
        <dbReference type="Proteomes" id="UP000622245"/>
    </source>
</evidence>
<dbReference type="CDD" id="cd10146">
    <property type="entry name" value="LabA_like_C"/>
    <property type="match status" value="1"/>
</dbReference>
<reference evidence="2 3" key="1">
    <citation type="submission" date="2021-01" db="EMBL/GenBank/DDBJ databases">
        <title>Draft genome sequence of Micromonospora sp. strain STR1s_6.</title>
        <authorList>
            <person name="Karlyshev A."/>
            <person name="Jawad R."/>
        </authorList>
    </citation>
    <scope>NUCLEOTIDE SEQUENCE [LARGE SCALE GENOMIC DNA]</scope>
    <source>
        <strain evidence="2 3">STR1S-6</strain>
    </source>
</reference>
<dbReference type="Gene3D" id="3.40.50.1010">
    <property type="entry name" value="5'-nuclease"/>
    <property type="match status" value="1"/>
</dbReference>
<dbReference type="CDD" id="cd11297">
    <property type="entry name" value="PIN_LabA-like_N_1"/>
    <property type="match status" value="1"/>
</dbReference>
<dbReference type="Pfam" id="PF01936">
    <property type="entry name" value="NYN"/>
    <property type="match status" value="1"/>
</dbReference>
<sequence length="277" mass="30212">MTQELDSKSSSLARWRRSQPFVTYQAQERVAVFIDFENLVCGAGKGLPGQSDPIPDSALTYLCRGFHGNASIRRAYADWANSGFGKYQQALANNGVDLVQIARIGGTGKNSADIRMAVDAMEVLITHPDVAVFLLVTGDSDYSPLVHRLREFGKHVVGVGTQASASQRLVSVCSEYKFWGTIVAAVEPASRPAVTAAFDIKDAERLLIRAFEQLTTDTPTAGTVKNKMLALDPSFDQANYGCRTFRDFLSRFEHRVTTAGRSGQDIVITLVRDGKGT</sequence>
<protein>
    <submittedName>
        <fullName evidence="2">NYN domain-containing protein</fullName>
    </submittedName>
</protein>
<proteinExistence type="predicted"/>
<comment type="caution">
    <text evidence="2">The sequence shown here is derived from an EMBL/GenBank/DDBJ whole genome shotgun (WGS) entry which is preliminary data.</text>
</comment>
<keyword evidence="3" id="KW-1185">Reference proteome</keyword>